<proteinExistence type="predicted"/>
<dbReference type="RefSeq" id="WP_161153112.1">
    <property type="nucleotide sequence ID" value="NZ_WEKT01000001.1"/>
</dbReference>
<dbReference type="InterPro" id="IPR007055">
    <property type="entry name" value="BON_dom"/>
</dbReference>
<evidence type="ECO:0000256" key="1">
    <source>
        <dbReference type="SAM" id="SignalP"/>
    </source>
</evidence>
<dbReference type="PROSITE" id="PS50914">
    <property type="entry name" value="BON"/>
    <property type="match status" value="2"/>
</dbReference>
<protein>
    <submittedName>
        <fullName evidence="3">BON domain-containing protein</fullName>
    </submittedName>
</protein>
<dbReference type="PANTHER" id="PTHR34606:SF4">
    <property type="entry name" value="OUTER MEMBRANE LIPOPROTEIN DOLP"/>
    <property type="match status" value="1"/>
</dbReference>
<sequence length="190" mass="20875">MKKMLRLLFACSILLSLSGCAGIFIAGAATTANLVTDPRSTQQIWDDNHLELQIGGLAHKAPYKNQLRVTAVSYQGKVVLIGQAIQPNVMEKFVNDVHQLKGVRELHNRIQVKPLLGIAAVSEDSWITTKVKSALLTNSDLNGVKVTVETDDNVVYLFGYITHEKADIATEVTRNISGVKQVIRAFNYAD</sequence>
<keyword evidence="4" id="KW-1185">Reference proteome</keyword>
<dbReference type="AlphaFoldDB" id="A0A7X4RT85"/>
<feature type="chain" id="PRO_5030888578" evidence="1">
    <location>
        <begin position="22"/>
        <end position="190"/>
    </location>
</feature>
<dbReference type="Pfam" id="PF04972">
    <property type="entry name" value="BON"/>
    <property type="match status" value="2"/>
</dbReference>
<feature type="domain" description="BON" evidence="2">
    <location>
        <begin position="123"/>
        <end position="190"/>
    </location>
</feature>
<dbReference type="EMBL" id="WEKT01000001">
    <property type="protein sequence ID" value="MZI91809.1"/>
    <property type="molecule type" value="Genomic_DNA"/>
</dbReference>
<accession>A0A7X4RT85</accession>
<reference evidence="3 4" key="1">
    <citation type="submission" date="2019-10" db="EMBL/GenBank/DDBJ databases">
        <title>Vibrio sp. nov. isolated from a shrimp pond.</title>
        <authorList>
            <person name="Gomez-Gil B."/>
            <person name="Enciso-Ibarra J."/>
            <person name="Enciso-Ibarra K."/>
            <person name="Bolan-Mejia C."/>
        </authorList>
    </citation>
    <scope>NUCLEOTIDE SEQUENCE [LARGE SCALE GENOMIC DNA]</scope>
    <source>
        <strain evidence="3 4">CAIM 722</strain>
    </source>
</reference>
<dbReference type="InterPro" id="IPR051686">
    <property type="entry name" value="Lipoprotein_DolP"/>
</dbReference>
<name>A0A7X4RT85_9VIBR</name>
<evidence type="ECO:0000313" key="3">
    <source>
        <dbReference type="EMBL" id="MZI91809.1"/>
    </source>
</evidence>
<feature type="domain" description="BON" evidence="2">
    <location>
        <begin position="46"/>
        <end position="114"/>
    </location>
</feature>
<keyword evidence="1" id="KW-0732">Signal</keyword>
<organism evidence="3 4">
    <name type="scientific">Vibrio eleionomae</name>
    <dbReference type="NCBI Taxonomy" id="2653505"/>
    <lineage>
        <taxon>Bacteria</taxon>
        <taxon>Pseudomonadati</taxon>
        <taxon>Pseudomonadota</taxon>
        <taxon>Gammaproteobacteria</taxon>
        <taxon>Vibrionales</taxon>
        <taxon>Vibrionaceae</taxon>
        <taxon>Vibrio</taxon>
    </lineage>
</organism>
<evidence type="ECO:0000313" key="4">
    <source>
        <dbReference type="Proteomes" id="UP000462621"/>
    </source>
</evidence>
<feature type="signal peptide" evidence="1">
    <location>
        <begin position="1"/>
        <end position="21"/>
    </location>
</feature>
<dbReference type="Proteomes" id="UP000462621">
    <property type="component" value="Unassembled WGS sequence"/>
</dbReference>
<dbReference type="PROSITE" id="PS51257">
    <property type="entry name" value="PROKAR_LIPOPROTEIN"/>
    <property type="match status" value="1"/>
</dbReference>
<gene>
    <name evidence="3" type="ORF">F9817_01125</name>
</gene>
<comment type="caution">
    <text evidence="3">The sequence shown here is derived from an EMBL/GenBank/DDBJ whole genome shotgun (WGS) entry which is preliminary data.</text>
</comment>
<dbReference type="PANTHER" id="PTHR34606">
    <property type="entry name" value="BON DOMAIN-CONTAINING PROTEIN"/>
    <property type="match status" value="1"/>
</dbReference>
<evidence type="ECO:0000259" key="2">
    <source>
        <dbReference type="PROSITE" id="PS50914"/>
    </source>
</evidence>